<keyword evidence="9" id="KW-1185">Reference proteome</keyword>
<keyword evidence="3 5" id="KW-1133">Transmembrane helix</keyword>
<dbReference type="InterPro" id="IPR032808">
    <property type="entry name" value="DoxX"/>
</dbReference>
<evidence type="ECO:0000313" key="8">
    <source>
        <dbReference type="Proteomes" id="UP000245216"/>
    </source>
</evidence>
<sequence>MNHVIQELLRSRVYFVLATLLLTYIFWWSGVNKIWDFSAAKREMAHFGLEPQALFAVLTITVQLLGSWLIISASRLAWLGALMLSVFTLSTIPLAHRFWEMQGLEAFLEQALVQDHLSVIGGLAVAAALAHAYRQARQ</sequence>
<dbReference type="Proteomes" id="UP000245216">
    <property type="component" value="Unassembled WGS sequence"/>
</dbReference>
<reference evidence="6 8" key="2">
    <citation type="submission" date="2018-05" db="EMBL/GenBank/DDBJ databases">
        <authorList>
            <person name="Lanie J.A."/>
            <person name="Ng W.-L."/>
            <person name="Kazmierczak K.M."/>
            <person name="Andrzejewski T.M."/>
            <person name="Davidsen T.M."/>
            <person name="Wayne K.J."/>
            <person name="Tettelin H."/>
            <person name="Glass J.I."/>
            <person name="Rusch D."/>
            <person name="Podicherti R."/>
            <person name="Tsui H.-C.T."/>
            <person name="Winkler M.E."/>
        </authorList>
    </citation>
    <scope>NUCLEOTIDE SEQUENCE [LARGE SCALE GENOMIC DNA]</scope>
    <source>
        <strain evidence="6 8">YBY</strain>
    </source>
</reference>
<feature type="transmembrane region" description="Helical" evidence="5">
    <location>
        <begin position="51"/>
        <end position="71"/>
    </location>
</feature>
<dbReference type="Pfam" id="PF07681">
    <property type="entry name" value="DoxX"/>
    <property type="match status" value="1"/>
</dbReference>
<evidence type="ECO:0000256" key="3">
    <source>
        <dbReference type="ARBA" id="ARBA00022989"/>
    </source>
</evidence>
<evidence type="ECO:0000313" key="6">
    <source>
        <dbReference type="EMBL" id="PWE13107.1"/>
    </source>
</evidence>
<dbReference type="Proteomes" id="UP001211866">
    <property type="component" value="Chromosome"/>
</dbReference>
<dbReference type="RefSeq" id="WP_086068948.1">
    <property type="nucleotide sequence ID" value="NZ_CAXOJJ010000020.1"/>
</dbReference>
<proteinExistence type="predicted"/>
<feature type="transmembrane region" description="Helical" evidence="5">
    <location>
        <begin position="76"/>
        <end position="96"/>
    </location>
</feature>
<dbReference type="AlphaFoldDB" id="A0A2U2BGK5"/>
<reference evidence="6 8" key="1">
    <citation type="submission" date="2018-05" db="EMBL/GenBank/DDBJ databases">
        <title>Genome Sequence of an Efficient Indole-Degrading Bacterium, Alcaligenes sp.YBY.</title>
        <authorList>
            <person name="Yang B."/>
        </authorList>
    </citation>
    <scope>NUCLEOTIDE SEQUENCE [LARGE SCALE GENOMIC DNA]</scope>
    <source>
        <strain evidence="6 8">YBY</strain>
    </source>
</reference>
<dbReference type="STRING" id="511.UZ73_15905"/>
<evidence type="ECO:0000256" key="5">
    <source>
        <dbReference type="SAM" id="Phobius"/>
    </source>
</evidence>
<dbReference type="EMBL" id="CP096916">
    <property type="protein sequence ID" value="WBM39588.1"/>
    <property type="molecule type" value="Genomic_DNA"/>
</dbReference>
<accession>A0A2U2BGK5</accession>
<evidence type="ECO:0000256" key="2">
    <source>
        <dbReference type="ARBA" id="ARBA00022692"/>
    </source>
</evidence>
<gene>
    <name evidence="6" type="ORF">DF183_14845</name>
    <name evidence="7" type="ORF">M2J83_07215</name>
</gene>
<feature type="transmembrane region" description="Helical" evidence="5">
    <location>
        <begin position="116"/>
        <end position="133"/>
    </location>
</feature>
<name>A0A2U2BGK5_ALCFA</name>
<evidence type="ECO:0000313" key="7">
    <source>
        <dbReference type="EMBL" id="WBM39588.1"/>
    </source>
</evidence>
<feature type="transmembrane region" description="Helical" evidence="5">
    <location>
        <begin position="12"/>
        <end position="31"/>
    </location>
</feature>
<keyword evidence="2 5" id="KW-0812">Transmembrane</keyword>
<evidence type="ECO:0000256" key="4">
    <source>
        <dbReference type="ARBA" id="ARBA00023136"/>
    </source>
</evidence>
<dbReference type="GO" id="GO:0016020">
    <property type="term" value="C:membrane"/>
    <property type="evidence" value="ECO:0007669"/>
    <property type="project" value="UniProtKB-SubCell"/>
</dbReference>
<organism evidence="6 8">
    <name type="scientific">Alcaligenes faecalis</name>
    <dbReference type="NCBI Taxonomy" id="511"/>
    <lineage>
        <taxon>Bacteria</taxon>
        <taxon>Pseudomonadati</taxon>
        <taxon>Pseudomonadota</taxon>
        <taxon>Betaproteobacteria</taxon>
        <taxon>Burkholderiales</taxon>
        <taxon>Alcaligenaceae</taxon>
        <taxon>Alcaligenes</taxon>
    </lineage>
</organism>
<evidence type="ECO:0000256" key="1">
    <source>
        <dbReference type="ARBA" id="ARBA00004141"/>
    </source>
</evidence>
<evidence type="ECO:0000313" key="9">
    <source>
        <dbReference type="Proteomes" id="UP001211866"/>
    </source>
</evidence>
<dbReference type="EMBL" id="QEXO01000004">
    <property type="protein sequence ID" value="PWE13107.1"/>
    <property type="molecule type" value="Genomic_DNA"/>
</dbReference>
<comment type="subcellular location">
    <subcellularLocation>
        <location evidence="1">Membrane</location>
        <topology evidence="1">Multi-pass membrane protein</topology>
    </subcellularLocation>
</comment>
<reference evidence="7 9" key="3">
    <citation type="submission" date="2022-05" db="EMBL/GenBank/DDBJ databases">
        <title>Complete sequence of strain NY11312.</title>
        <authorList>
            <person name="Zhou D."/>
        </authorList>
    </citation>
    <scope>NUCLEOTIDE SEQUENCE [LARGE SCALE GENOMIC DNA]</scope>
    <source>
        <strain evidence="7 9">NY11312</strain>
    </source>
</reference>
<protein>
    <submittedName>
        <fullName evidence="6">DoxX family protein</fullName>
    </submittedName>
</protein>
<keyword evidence="4 5" id="KW-0472">Membrane</keyword>